<dbReference type="EMBL" id="QJKJ01002434">
    <property type="protein sequence ID" value="RDY02903.1"/>
    <property type="molecule type" value="Genomic_DNA"/>
</dbReference>
<comment type="caution">
    <text evidence="1">The sequence shown here is derived from an EMBL/GenBank/DDBJ whole genome shotgun (WGS) entry which is preliminary data.</text>
</comment>
<sequence>MNVDFQPVQQSLLVNTKVGDIVMCEEEYSSEGLASWQKDITVSLNRLSRNPISAAMAERASSTVESRAERN</sequence>
<gene>
    <name evidence="1" type="ORF">CR513_13581</name>
</gene>
<proteinExistence type="predicted"/>
<evidence type="ECO:0000313" key="2">
    <source>
        <dbReference type="Proteomes" id="UP000257109"/>
    </source>
</evidence>
<feature type="non-terminal residue" evidence="1">
    <location>
        <position position="1"/>
    </location>
</feature>
<evidence type="ECO:0000313" key="1">
    <source>
        <dbReference type="EMBL" id="RDY02903.1"/>
    </source>
</evidence>
<accession>A0A371HJD0</accession>
<dbReference type="AlphaFoldDB" id="A0A371HJD0"/>
<dbReference type="Proteomes" id="UP000257109">
    <property type="component" value="Unassembled WGS sequence"/>
</dbReference>
<protein>
    <submittedName>
        <fullName evidence="1">Uncharacterized protein</fullName>
    </submittedName>
</protein>
<organism evidence="1 2">
    <name type="scientific">Mucuna pruriens</name>
    <name type="common">Velvet bean</name>
    <name type="synonym">Dolichos pruriens</name>
    <dbReference type="NCBI Taxonomy" id="157652"/>
    <lineage>
        <taxon>Eukaryota</taxon>
        <taxon>Viridiplantae</taxon>
        <taxon>Streptophyta</taxon>
        <taxon>Embryophyta</taxon>
        <taxon>Tracheophyta</taxon>
        <taxon>Spermatophyta</taxon>
        <taxon>Magnoliopsida</taxon>
        <taxon>eudicotyledons</taxon>
        <taxon>Gunneridae</taxon>
        <taxon>Pentapetalae</taxon>
        <taxon>rosids</taxon>
        <taxon>fabids</taxon>
        <taxon>Fabales</taxon>
        <taxon>Fabaceae</taxon>
        <taxon>Papilionoideae</taxon>
        <taxon>50 kb inversion clade</taxon>
        <taxon>NPAAA clade</taxon>
        <taxon>indigoferoid/millettioid clade</taxon>
        <taxon>Phaseoleae</taxon>
        <taxon>Mucuna</taxon>
    </lineage>
</organism>
<keyword evidence="2" id="KW-1185">Reference proteome</keyword>
<reference evidence="1" key="1">
    <citation type="submission" date="2018-05" db="EMBL/GenBank/DDBJ databases">
        <title>Draft genome of Mucuna pruriens seed.</title>
        <authorList>
            <person name="Nnadi N.E."/>
            <person name="Vos R."/>
            <person name="Hasami M.H."/>
            <person name="Devisetty U.K."/>
            <person name="Aguiy J.C."/>
        </authorList>
    </citation>
    <scope>NUCLEOTIDE SEQUENCE [LARGE SCALE GENOMIC DNA]</scope>
    <source>
        <strain evidence="1">JCA_2017</strain>
    </source>
</reference>
<name>A0A371HJD0_MUCPR</name>